<organism evidence="2 3">
    <name type="scientific">Tribonema minus</name>
    <dbReference type="NCBI Taxonomy" id="303371"/>
    <lineage>
        <taxon>Eukaryota</taxon>
        <taxon>Sar</taxon>
        <taxon>Stramenopiles</taxon>
        <taxon>Ochrophyta</taxon>
        <taxon>PX clade</taxon>
        <taxon>Xanthophyceae</taxon>
        <taxon>Tribonematales</taxon>
        <taxon>Tribonemataceae</taxon>
        <taxon>Tribonema</taxon>
    </lineage>
</organism>
<feature type="region of interest" description="Disordered" evidence="1">
    <location>
        <begin position="58"/>
        <end position="90"/>
    </location>
</feature>
<feature type="compositionally biased region" description="Low complexity" evidence="1">
    <location>
        <begin position="213"/>
        <end position="222"/>
    </location>
</feature>
<sequence length="249" mass="26674">MRPPHKDVRRSPAGFDSSLLQTANRQRWCIEAHAVRCSSNGAGSRGYNSDIASLASCRHRAHQQAPYGGSSGRRPSKRQPSPPQLPRRYSGPEADVELMYGSEGSAASDYDLEAFGPVDVDPTLTESEWLRSQGIDPDALDEGEGEAAPVAVLSLAEVSYSRDIDSVNKAEREQHIKAANALWGAQALAATDRRSRAATRTNPPPPPTPPPLTSMLSAPPSTGHAATEHASSAALLHRQHHPLVRASTL</sequence>
<protein>
    <submittedName>
        <fullName evidence="2">Uncharacterized protein</fullName>
    </submittedName>
</protein>
<evidence type="ECO:0000313" key="2">
    <source>
        <dbReference type="EMBL" id="KAG5189571.1"/>
    </source>
</evidence>
<keyword evidence="3" id="KW-1185">Reference proteome</keyword>
<dbReference type="AlphaFoldDB" id="A0A835ZAH7"/>
<feature type="region of interest" description="Disordered" evidence="1">
    <location>
        <begin position="189"/>
        <end position="249"/>
    </location>
</feature>
<dbReference type="EMBL" id="JAFCMP010000047">
    <property type="protein sequence ID" value="KAG5189571.1"/>
    <property type="molecule type" value="Genomic_DNA"/>
</dbReference>
<dbReference type="Proteomes" id="UP000664859">
    <property type="component" value="Unassembled WGS sequence"/>
</dbReference>
<evidence type="ECO:0000256" key="1">
    <source>
        <dbReference type="SAM" id="MobiDB-lite"/>
    </source>
</evidence>
<comment type="caution">
    <text evidence="2">The sequence shown here is derived from an EMBL/GenBank/DDBJ whole genome shotgun (WGS) entry which is preliminary data.</text>
</comment>
<evidence type="ECO:0000313" key="3">
    <source>
        <dbReference type="Proteomes" id="UP000664859"/>
    </source>
</evidence>
<name>A0A835ZAH7_9STRA</name>
<gene>
    <name evidence="2" type="ORF">JKP88DRAFT_267198</name>
</gene>
<feature type="compositionally biased region" description="Pro residues" evidence="1">
    <location>
        <begin position="202"/>
        <end position="212"/>
    </location>
</feature>
<proteinExistence type="predicted"/>
<accession>A0A835ZAH7</accession>
<reference evidence="2" key="1">
    <citation type="submission" date="2021-02" db="EMBL/GenBank/DDBJ databases">
        <title>First Annotated Genome of the Yellow-green Alga Tribonema minus.</title>
        <authorList>
            <person name="Mahan K.M."/>
        </authorList>
    </citation>
    <scope>NUCLEOTIDE SEQUENCE</scope>
    <source>
        <strain evidence="2">UTEX B ZZ1240</strain>
    </source>
</reference>